<dbReference type="InterPro" id="IPR036962">
    <property type="entry name" value="Glyco_hydro_3_N_sf"/>
</dbReference>
<dbReference type="Gene3D" id="2.60.120.380">
    <property type="match status" value="1"/>
</dbReference>
<name>A0A4Y3NCZ4_PAEAU</name>
<evidence type="ECO:0000256" key="2">
    <source>
        <dbReference type="ARBA" id="ARBA00022729"/>
    </source>
</evidence>
<evidence type="ECO:0000313" key="6">
    <source>
        <dbReference type="Proteomes" id="UP000317715"/>
    </source>
</evidence>
<dbReference type="PANTHER" id="PTHR42721:SF3">
    <property type="entry name" value="BETA-D-XYLOSIDASE 5-RELATED"/>
    <property type="match status" value="1"/>
</dbReference>
<accession>A0A4Y3NCZ4</accession>
<organism evidence="5 6">
    <name type="scientific">Paenarthrobacter aurescens</name>
    <name type="common">Arthrobacter aurescens</name>
    <dbReference type="NCBI Taxonomy" id="43663"/>
    <lineage>
        <taxon>Bacteria</taxon>
        <taxon>Bacillati</taxon>
        <taxon>Actinomycetota</taxon>
        <taxon>Actinomycetes</taxon>
        <taxon>Micrococcales</taxon>
        <taxon>Micrococcaceae</taxon>
        <taxon>Paenarthrobacter</taxon>
    </lineage>
</organism>
<sequence length="930" mass="98848">MLHQHAPAVPELGVAPFRTGTEAAHGVAWLGPATVFPQPVGLAATWDEDLITRVGQAVGHEVRAKKAADSGVSLNVWAPVVNPLRHPLWGRNEEGFSEDPHLTARFATAFCAGLKGTDSSTWLTVPTLKHFLGYNNEHDRSLTSSNLRDRVLHEYELPAYRQAIEDGVAGAVMLSYNLVNGRPAHVSDLVNQHLRAWTNGEEITVVSDAGAPSALFRAEKYFPDAAAAYAAALKAGVDNFTDDGDNPDPSIAYLEEALERGLLTEEDLDRSVTRLLTLRARTGEFDDDGGSLTETGAGTPDAGKGALDAASTAALAREAARKSVVLLRNQAQSALLPLGDNPGSIAVIGALGQRVLSDWYSGTLQNQCGIAEAFSRRYKDVTAEDGLDVIALRSARTGTYVGLPPSSETTDDAGVLVADKASPAVGEHFTLKDWGRGEFSLQSGLTGRFVAADGDGYLRASADRIGGWVVQETFRLLPSHDGTVALQHVASSKWVRVESGTGSLVLASGLEAAADRFVPRTIKSGHEAAQAAAASADVAVVVVGNDPHLGGRETLDRDTLDLPQSEQELVRIVRDANPATVLLIVSSYPYALGALADLPAIAWTSHGGQELGPGVVDVLSGDTEPTGRLPQTWFARDRDLPDILDYDIIGSESTYLYTRAEPLYPLGHGLNYGKVQYIHAVITGEIPGKFIDVQVTLANHGDRVAHELVQAYAAAPAHPYDFPRRLLVAHQRVEVAPHGSSTAKLRIPVERLATFSTVTASMVVEPGEYVILLGSSASMLPVSVTFRIPDGGRQPGRMPGTWVPARLYDATSNMDLVPARPLSGTAIAPANPSAPARAVYRTWDGQPITAVHCEVLSARAARSLGGCSISVQTSGPAGSWLQLGQCELKEGYSGEVRIDVDPSGLPAWTASGTLRLELRGDVTVHQLKVS</sequence>
<keyword evidence="2" id="KW-0732">Signal</keyword>
<dbReference type="SUPFAM" id="SSF51445">
    <property type="entry name" value="(Trans)glycosidases"/>
    <property type="match status" value="1"/>
</dbReference>
<dbReference type="PRINTS" id="PR00133">
    <property type="entry name" value="GLHYDRLASE3"/>
</dbReference>
<dbReference type="GO" id="GO:0045493">
    <property type="term" value="P:xylan catabolic process"/>
    <property type="evidence" value="ECO:0007669"/>
    <property type="project" value="InterPro"/>
</dbReference>
<dbReference type="GO" id="GO:0046556">
    <property type="term" value="F:alpha-L-arabinofuranosidase activity"/>
    <property type="evidence" value="ECO:0007669"/>
    <property type="project" value="TreeGrafter"/>
</dbReference>
<evidence type="ECO:0000256" key="3">
    <source>
        <dbReference type="ARBA" id="ARBA00022801"/>
    </source>
</evidence>
<dbReference type="InterPro" id="IPR001764">
    <property type="entry name" value="Glyco_hydro_3_N"/>
</dbReference>
<dbReference type="GO" id="GO:0009044">
    <property type="term" value="F:xylan 1,4-beta-xylosidase activity"/>
    <property type="evidence" value="ECO:0007669"/>
    <property type="project" value="InterPro"/>
</dbReference>
<dbReference type="Pfam" id="PF14310">
    <property type="entry name" value="Fn3-like"/>
    <property type="match status" value="1"/>
</dbReference>
<dbReference type="InterPro" id="IPR036881">
    <property type="entry name" value="Glyco_hydro_3_C_sf"/>
</dbReference>
<dbReference type="GO" id="GO:0031222">
    <property type="term" value="P:arabinan catabolic process"/>
    <property type="evidence" value="ECO:0007669"/>
    <property type="project" value="TreeGrafter"/>
</dbReference>
<evidence type="ECO:0000256" key="1">
    <source>
        <dbReference type="ARBA" id="ARBA00005336"/>
    </source>
</evidence>
<keyword evidence="6" id="KW-1185">Reference proteome</keyword>
<comment type="similarity">
    <text evidence="1">Belongs to the glycosyl hydrolase 3 family.</text>
</comment>
<dbReference type="InterPro" id="IPR002772">
    <property type="entry name" value="Glyco_hydro_3_C"/>
</dbReference>
<dbReference type="CDD" id="cd23343">
    <property type="entry name" value="beta-trefoil_FSCN_BglX-like"/>
    <property type="match status" value="1"/>
</dbReference>
<reference evidence="5 6" key="1">
    <citation type="submission" date="2019-06" db="EMBL/GenBank/DDBJ databases">
        <title>Whole genome shotgun sequence of Paenarthrobacter aurescens NBRC 12136.</title>
        <authorList>
            <person name="Hosoyama A."/>
            <person name="Uohara A."/>
            <person name="Ohji S."/>
            <person name="Ichikawa N."/>
        </authorList>
    </citation>
    <scope>NUCLEOTIDE SEQUENCE [LARGE SCALE GENOMIC DNA]</scope>
    <source>
        <strain evidence="5 6">NBRC 12136</strain>
    </source>
</reference>
<dbReference type="PANTHER" id="PTHR42721">
    <property type="entry name" value="SUGAR HYDROLASE-RELATED"/>
    <property type="match status" value="1"/>
</dbReference>
<dbReference type="InterPro" id="IPR017853">
    <property type="entry name" value="GH"/>
</dbReference>
<dbReference type="Pfam" id="PF01915">
    <property type="entry name" value="Glyco_hydro_3_C"/>
    <property type="match status" value="1"/>
</dbReference>
<dbReference type="SUPFAM" id="SSF52279">
    <property type="entry name" value="Beta-D-glucan exohydrolase, C-terminal domain"/>
    <property type="match status" value="1"/>
</dbReference>
<gene>
    <name evidence="5" type="ORF">AAU01_23270</name>
</gene>
<dbReference type="Gene3D" id="2.60.40.10">
    <property type="entry name" value="Immunoglobulins"/>
    <property type="match status" value="1"/>
</dbReference>
<proteinExistence type="inferred from homology"/>
<dbReference type="Pfam" id="PF00933">
    <property type="entry name" value="Glyco_hydro_3"/>
    <property type="match status" value="1"/>
</dbReference>
<dbReference type="SUPFAM" id="SSF50405">
    <property type="entry name" value="Actin-crosslinking proteins"/>
    <property type="match status" value="1"/>
</dbReference>
<dbReference type="Proteomes" id="UP000317715">
    <property type="component" value="Unassembled WGS sequence"/>
</dbReference>
<dbReference type="AlphaFoldDB" id="A0A4Y3NCZ4"/>
<dbReference type="Gene3D" id="3.40.50.1700">
    <property type="entry name" value="Glycoside hydrolase family 3 C-terminal domain"/>
    <property type="match status" value="1"/>
</dbReference>
<dbReference type="InterPro" id="IPR026891">
    <property type="entry name" value="Fn3-like"/>
</dbReference>
<dbReference type="InterPro" id="IPR044993">
    <property type="entry name" value="BXL"/>
</dbReference>
<keyword evidence="3 5" id="KW-0378">Hydrolase</keyword>
<dbReference type="InterPro" id="IPR008999">
    <property type="entry name" value="Actin-crosslinking"/>
</dbReference>
<dbReference type="EMBL" id="BJMD01000013">
    <property type="protein sequence ID" value="GEB19572.1"/>
    <property type="molecule type" value="Genomic_DNA"/>
</dbReference>
<feature type="domain" description="Fibronectin type III-like" evidence="4">
    <location>
        <begin position="707"/>
        <end position="777"/>
    </location>
</feature>
<dbReference type="SMART" id="SM01217">
    <property type="entry name" value="Fn3_like"/>
    <property type="match status" value="1"/>
</dbReference>
<evidence type="ECO:0000313" key="5">
    <source>
        <dbReference type="EMBL" id="GEB19572.1"/>
    </source>
</evidence>
<dbReference type="InterPro" id="IPR013783">
    <property type="entry name" value="Ig-like_fold"/>
</dbReference>
<protein>
    <submittedName>
        <fullName evidence="5">Sugar hydrolase</fullName>
    </submittedName>
</protein>
<evidence type="ECO:0000259" key="4">
    <source>
        <dbReference type="SMART" id="SM01217"/>
    </source>
</evidence>
<comment type="caution">
    <text evidence="5">The sequence shown here is derived from an EMBL/GenBank/DDBJ whole genome shotgun (WGS) entry which is preliminary data.</text>
</comment>
<dbReference type="Gene3D" id="3.20.20.300">
    <property type="entry name" value="Glycoside hydrolase, family 3, N-terminal domain"/>
    <property type="match status" value="1"/>
</dbReference>